<name>A0AAJ6YRI5_9HYME</name>
<dbReference type="AlphaFoldDB" id="A0AAJ6YRI5"/>
<feature type="signal peptide" evidence="1">
    <location>
        <begin position="1"/>
        <end position="17"/>
    </location>
</feature>
<dbReference type="CDD" id="cd23992">
    <property type="entry name" value="PBP_GOBP"/>
    <property type="match status" value="1"/>
</dbReference>
<evidence type="ECO:0000256" key="1">
    <source>
        <dbReference type="SAM" id="SignalP"/>
    </source>
</evidence>
<evidence type="ECO:0000313" key="3">
    <source>
        <dbReference type="RefSeq" id="XP_011502870.1"/>
    </source>
</evidence>
<evidence type="ECO:0000313" key="2">
    <source>
        <dbReference type="Proteomes" id="UP000695007"/>
    </source>
</evidence>
<accession>A0AAJ6YRI5</accession>
<dbReference type="KEGG" id="csol:105366208"/>
<proteinExistence type="predicted"/>
<keyword evidence="2" id="KW-1185">Reference proteome</keyword>
<dbReference type="Pfam" id="PF01395">
    <property type="entry name" value="PBP_GOBP"/>
    <property type="match status" value="1"/>
</dbReference>
<protein>
    <submittedName>
        <fullName evidence="3">General odorant-binding protein 56a-like</fullName>
    </submittedName>
</protein>
<keyword evidence="1" id="KW-0732">Signal</keyword>
<dbReference type="RefSeq" id="XP_011502870.1">
    <property type="nucleotide sequence ID" value="XM_011504568.1"/>
</dbReference>
<feature type="chain" id="PRO_5042584290" evidence="1">
    <location>
        <begin position="18"/>
        <end position="131"/>
    </location>
</feature>
<gene>
    <name evidence="3" type="primary">LOC105366208</name>
</gene>
<dbReference type="GO" id="GO:0005549">
    <property type="term" value="F:odorant binding"/>
    <property type="evidence" value="ECO:0007669"/>
    <property type="project" value="InterPro"/>
</dbReference>
<dbReference type="Proteomes" id="UP000695007">
    <property type="component" value="Unplaced"/>
</dbReference>
<dbReference type="InterPro" id="IPR006170">
    <property type="entry name" value="PBP/GOBP"/>
</dbReference>
<dbReference type="InterPro" id="IPR036728">
    <property type="entry name" value="PBP_GOBP_sf"/>
</dbReference>
<dbReference type="GeneID" id="105366208"/>
<dbReference type="SUPFAM" id="SSF47565">
    <property type="entry name" value="Insect pheromone/odorant-binding proteins"/>
    <property type="match status" value="1"/>
</dbReference>
<sequence>MKNFVVIFTICIIGTNSARIQKVDEDKMLERYADCAKEAKIDLALAKKIVQTTEAKRSSSIDCFITCMLIEMDIMTEDEKLDENMLKQRLIEQKIDQVKAQGVVDKCKNIKGKDSCNLGGNLYDCFDFIHL</sequence>
<dbReference type="Gene3D" id="1.10.238.20">
    <property type="entry name" value="Pheromone/general odorant binding protein domain"/>
    <property type="match status" value="1"/>
</dbReference>
<organism evidence="2 3">
    <name type="scientific">Ceratosolen solmsi marchali</name>
    <dbReference type="NCBI Taxonomy" id="326594"/>
    <lineage>
        <taxon>Eukaryota</taxon>
        <taxon>Metazoa</taxon>
        <taxon>Ecdysozoa</taxon>
        <taxon>Arthropoda</taxon>
        <taxon>Hexapoda</taxon>
        <taxon>Insecta</taxon>
        <taxon>Pterygota</taxon>
        <taxon>Neoptera</taxon>
        <taxon>Endopterygota</taxon>
        <taxon>Hymenoptera</taxon>
        <taxon>Apocrita</taxon>
        <taxon>Proctotrupomorpha</taxon>
        <taxon>Chalcidoidea</taxon>
        <taxon>Agaonidae</taxon>
        <taxon>Agaoninae</taxon>
        <taxon>Ceratosolen</taxon>
    </lineage>
</organism>
<reference evidence="3" key="1">
    <citation type="submission" date="2025-08" db="UniProtKB">
        <authorList>
            <consortium name="RefSeq"/>
        </authorList>
    </citation>
    <scope>IDENTIFICATION</scope>
</reference>